<keyword evidence="2" id="KW-0560">Oxidoreductase</keyword>
<dbReference type="Pfam" id="PF02615">
    <property type="entry name" value="Ldh_2"/>
    <property type="match status" value="1"/>
</dbReference>
<reference evidence="3" key="2">
    <citation type="submission" date="2023-01" db="EMBL/GenBank/DDBJ databases">
        <authorList>
            <person name="Sun Q."/>
            <person name="Evtushenko L."/>
        </authorList>
    </citation>
    <scope>NUCLEOTIDE SEQUENCE</scope>
    <source>
        <strain evidence="3">VKM Ac-1958</strain>
    </source>
</reference>
<dbReference type="InterPro" id="IPR036111">
    <property type="entry name" value="Mal/L-sulfo/L-lacto_DH-like_sf"/>
</dbReference>
<reference evidence="3" key="1">
    <citation type="journal article" date="2014" name="Int. J. Syst. Evol. Microbiol.">
        <title>Complete genome sequence of Corynebacterium casei LMG S-19264T (=DSM 44701T), isolated from a smear-ripened cheese.</title>
        <authorList>
            <consortium name="US DOE Joint Genome Institute (JGI-PGF)"/>
            <person name="Walter F."/>
            <person name="Albersmeier A."/>
            <person name="Kalinowski J."/>
            <person name="Ruckert C."/>
        </authorList>
    </citation>
    <scope>NUCLEOTIDE SEQUENCE</scope>
    <source>
        <strain evidence="3">VKM Ac-1958</strain>
    </source>
</reference>
<dbReference type="EMBL" id="BSET01000001">
    <property type="protein sequence ID" value="GLK01857.1"/>
    <property type="molecule type" value="Genomic_DNA"/>
</dbReference>
<proteinExistence type="inferred from homology"/>
<comment type="similarity">
    <text evidence="1">Belongs to the LDH2/MDH2 oxidoreductase family.</text>
</comment>
<dbReference type="PANTHER" id="PTHR11091">
    <property type="entry name" value="OXIDOREDUCTASE-RELATED"/>
    <property type="match status" value="1"/>
</dbReference>
<evidence type="ECO:0000256" key="1">
    <source>
        <dbReference type="ARBA" id="ARBA00006056"/>
    </source>
</evidence>
<protein>
    <submittedName>
        <fullName evidence="3">Dehydrogenase</fullName>
    </submittedName>
</protein>
<dbReference type="SUPFAM" id="SSF89733">
    <property type="entry name" value="L-sulfolactate dehydrogenase-like"/>
    <property type="match status" value="1"/>
</dbReference>
<evidence type="ECO:0000256" key="2">
    <source>
        <dbReference type="ARBA" id="ARBA00023002"/>
    </source>
</evidence>
<dbReference type="GO" id="GO:0016491">
    <property type="term" value="F:oxidoreductase activity"/>
    <property type="evidence" value="ECO:0007669"/>
    <property type="project" value="UniProtKB-KW"/>
</dbReference>
<gene>
    <name evidence="3" type="ORF">GCM10017596_15720</name>
</gene>
<comment type="caution">
    <text evidence="3">The sequence shown here is derived from an EMBL/GenBank/DDBJ whole genome shotgun (WGS) entry which is preliminary data.</text>
</comment>
<dbReference type="Gene3D" id="1.10.1530.10">
    <property type="match status" value="1"/>
</dbReference>
<dbReference type="Proteomes" id="UP001142325">
    <property type="component" value="Unassembled WGS sequence"/>
</dbReference>
<name>A0A9W6HS35_9MICO</name>
<sequence length="346" mass="35393">MTFDSTALQSWAARLLVSWGYSDDDAAYIADTLVDANLRGVDSHGVIRLPAYHARIDAGLVVPTARPVVTREGGVIRVDAAGAPGQLAARAAVAALVEASGELGVASAVIHGSTHFGTAGYYARALAAQGKIGIVVSNSEPAVVPFGGRDAFLGTNPFAFAAPTGGDPISLDMATSTSAMGRVMVAQAAGKPIPADWGVDAEGRPTTDPQAVKALLPAGGPKGYGLAYLTEVLGGVLSGAAIASGIGNMYSDFSRPQDVGHWMLALDVERFLPFGQFTQRMDGLAADAHAIAPAPGNSQVLVPGEPEERTKAARLSAGIDLPAATIEELTLLGVASEVPFPEGDIR</sequence>
<dbReference type="PANTHER" id="PTHR11091:SF0">
    <property type="entry name" value="MALATE DEHYDROGENASE"/>
    <property type="match status" value="1"/>
</dbReference>
<dbReference type="RefSeq" id="WP_204939464.1">
    <property type="nucleotide sequence ID" value="NZ_BAAAUM010000001.1"/>
</dbReference>
<dbReference type="InterPro" id="IPR003767">
    <property type="entry name" value="Malate/L-lactate_DH-like"/>
</dbReference>
<evidence type="ECO:0000313" key="3">
    <source>
        <dbReference type="EMBL" id="GLK01857.1"/>
    </source>
</evidence>
<dbReference type="InterPro" id="IPR043144">
    <property type="entry name" value="Mal/L-sulf/L-lact_DH-like_ah"/>
</dbReference>
<dbReference type="InterPro" id="IPR043143">
    <property type="entry name" value="Mal/L-sulf/L-lact_DH-like_NADP"/>
</dbReference>
<dbReference type="Gene3D" id="3.30.1370.60">
    <property type="entry name" value="Hypothetical oxidoreductase yiak, domain 2"/>
    <property type="match status" value="1"/>
</dbReference>
<accession>A0A9W6HS35</accession>
<evidence type="ECO:0000313" key="4">
    <source>
        <dbReference type="Proteomes" id="UP001142325"/>
    </source>
</evidence>
<dbReference type="AlphaFoldDB" id="A0A9W6HS35"/>
<keyword evidence="4" id="KW-1185">Reference proteome</keyword>
<organism evidence="3 4">
    <name type="scientific">Microbacterium keratanolyticum</name>
    <dbReference type="NCBI Taxonomy" id="67574"/>
    <lineage>
        <taxon>Bacteria</taxon>
        <taxon>Bacillati</taxon>
        <taxon>Actinomycetota</taxon>
        <taxon>Actinomycetes</taxon>
        <taxon>Micrococcales</taxon>
        <taxon>Microbacteriaceae</taxon>
        <taxon>Microbacterium</taxon>
    </lineage>
</organism>